<name>A0A934VZN9_9BURK</name>
<dbReference type="SUPFAM" id="SSF48452">
    <property type="entry name" value="TPR-like"/>
    <property type="match status" value="1"/>
</dbReference>
<reference evidence="1" key="1">
    <citation type="submission" date="2021-01" db="EMBL/GenBank/DDBJ databases">
        <title>Genome sequence of strain Noviherbaspirillum sp. DKR-6.</title>
        <authorList>
            <person name="Chaudhary D.K."/>
        </authorList>
    </citation>
    <scope>NUCLEOTIDE SEQUENCE</scope>
    <source>
        <strain evidence="1">DKR-6</strain>
    </source>
</reference>
<sequence>MSFLRHPSEAFSRRQKDVLKLLAHTYLQHGKPDRALVLLHALHSLSPNDALNEKLLAYAYVRSRRPYEAMLLLDSLIERGDASAEVHLMRGQAYAQMGRMSDAAWAMRHYVEARGGIQRAGEA</sequence>
<organism evidence="1 2">
    <name type="scientific">Noviherbaspirillum pedocola</name>
    <dbReference type="NCBI Taxonomy" id="2801341"/>
    <lineage>
        <taxon>Bacteria</taxon>
        <taxon>Pseudomonadati</taxon>
        <taxon>Pseudomonadota</taxon>
        <taxon>Betaproteobacteria</taxon>
        <taxon>Burkholderiales</taxon>
        <taxon>Oxalobacteraceae</taxon>
        <taxon>Noviherbaspirillum</taxon>
    </lineage>
</organism>
<proteinExistence type="predicted"/>
<dbReference type="RefSeq" id="WP_200589849.1">
    <property type="nucleotide sequence ID" value="NZ_JAEPBG010000001.1"/>
</dbReference>
<keyword evidence="2" id="KW-1185">Reference proteome</keyword>
<dbReference type="EMBL" id="JAEPBG010000001">
    <property type="protein sequence ID" value="MBK4733226.1"/>
    <property type="molecule type" value="Genomic_DNA"/>
</dbReference>
<accession>A0A934VZN9</accession>
<evidence type="ECO:0000313" key="1">
    <source>
        <dbReference type="EMBL" id="MBK4733226.1"/>
    </source>
</evidence>
<gene>
    <name evidence="1" type="ORF">JJB74_01155</name>
</gene>
<evidence type="ECO:0000313" key="2">
    <source>
        <dbReference type="Proteomes" id="UP000622890"/>
    </source>
</evidence>
<dbReference type="AlphaFoldDB" id="A0A934VZN9"/>
<dbReference type="InterPro" id="IPR011990">
    <property type="entry name" value="TPR-like_helical_dom_sf"/>
</dbReference>
<dbReference type="Proteomes" id="UP000622890">
    <property type="component" value="Unassembled WGS sequence"/>
</dbReference>
<dbReference type="Pfam" id="PF14559">
    <property type="entry name" value="TPR_19"/>
    <property type="match status" value="1"/>
</dbReference>
<comment type="caution">
    <text evidence="1">The sequence shown here is derived from an EMBL/GenBank/DDBJ whole genome shotgun (WGS) entry which is preliminary data.</text>
</comment>
<protein>
    <submittedName>
        <fullName evidence="1">Tetratricopeptide repeat protein</fullName>
    </submittedName>
</protein>
<dbReference type="Gene3D" id="1.25.40.10">
    <property type="entry name" value="Tetratricopeptide repeat domain"/>
    <property type="match status" value="1"/>
</dbReference>